<dbReference type="HOGENOM" id="CLU_1109934_0_0_3"/>
<dbReference type="InterPro" id="IPR001959">
    <property type="entry name" value="Transposase"/>
</dbReference>
<evidence type="ECO:0000313" key="5">
    <source>
        <dbReference type="Proteomes" id="UP000003835"/>
    </source>
</evidence>
<dbReference type="STRING" id="118168.MC7420_401"/>
<dbReference type="Pfam" id="PF12323">
    <property type="entry name" value="HTH_OrfB_IS605"/>
    <property type="match status" value="1"/>
</dbReference>
<dbReference type="AlphaFoldDB" id="B4VLN0"/>
<reference evidence="4 5" key="1">
    <citation type="submission" date="2008-07" db="EMBL/GenBank/DDBJ databases">
        <authorList>
            <person name="Tandeau de Marsac N."/>
            <person name="Ferriera S."/>
            <person name="Johnson J."/>
            <person name="Kravitz S."/>
            <person name="Beeson K."/>
            <person name="Sutton G."/>
            <person name="Rogers Y.-H."/>
            <person name="Friedman R."/>
            <person name="Frazier M."/>
            <person name="Venter J.C."/>
        </authorList>
    </citation>
    <scope>NUCLEOTIDE SEQUENCE [LARGE SCALE GENOMIC DNA]</scope>
    <source>
        <strain evidence="4 5">PCC 7420</strain>
    </source>
</reference>
<gene>
    <name evidence="4" type="ORF">MC7420_401</name>
</gene>
<accession>B4VLN0</accession>
<evidence type="ECO:0000313" key="4">
    <source>
        <dbReference type="EMBL" id="EDX77264.1"/>
    </source>
</evidence>
<protein>
    <submittedName>
        <fullName evidence="4">Transposase, IS605 family</fullName>
    </submittedName>
</protein>
<organism evidence="4 5">
    <name type="scientific">Coleofasciculus chthonoplastes PCC 7420</name>
    <dbReference type="NCBI Taxonomy" id="118168"/>
    <lineage>
        <taxon>Bacteria</taxon>
        <taxon>Bacillati</taxon>
        <taxon>Cyanobacteriota</taxon>
        <taxon>Cyanophyceae</taxon>
        <taxon>Coleofasciculales</taxon>
        <taxon>Coleofasciculaceae</taxon>
        <taxon>Coleofasciculus</taxon>
    </lineage>
</organism>
<dbReference type="Proteomes" id="UP000003835">
    <property type="component" value="Unassembled WGS sequence"/>
</dbReference>
<feature type="coiled-coil region" evidence="1">
    <location>
        <begin position="144"/>
        <end position="178"/>
    </location>
</feature>
<evidence type="ECO:0000256" key="1">
    <source>
        <dbReference type="SAM" id="Coils"/>
    </source>
</evidence>
<proteinExistence type="predicted"/>
<name>B4VLN0_9CYAN</name>
<dbReference type="EMBL" id="DS989844">
    <property type="protein sequence ID" value="EDX77264.1"/>
    <property type="molecule type" value="Genomic_DNA"/>
</dbReference>
<dbReference type="Pfam" id="PF01385">
    <property type="entry name" value="OrfB_IS605"/>
    <property type="match status" value="1"/>
</dbReference>
<feature type="domain" description="Probable transposase IS891/IS1136/IS1341" evidence="2">
    <location>
        <begin position="110"/>
        <end position="215"/>
    </location>
</feature>
<evidence type="ECO:0000259" key="3">
    <source>
        <dbReference type="Pfam" id="PF12323"/>
    </source>
</evidence>
<evidence type="ECO:0000259" key="2">
    <source>
        <dbReference type="Pfam" id="PF01385"/>
    </source>
</evidence>
<keyword evidence="5" id="KW-1185">Reference proteome</keyword>
<feature type="domain" description="Transposase putative helix-turn-helix" evidence="3">
    <location>
        <begin position="1"/>
        <end position="45"/>
    </location>
</feature>
<keyword evidence="1" id="KW-0175">Coiled coil</keyword>
<dbReference type="eggNOG" id="COG0675">
    <property type="taxonomic scope" value="Bacteria"/>
</dbReference>
<sequence>MILNYTYRIKPDQQQTQLLDEWLETLRVSYNYGLRELKDWIASRKCPIDRCSLESEYIMSGWHIQLPKLGKVEINLHRPIPDGFVVKQVRMVKKAMGWFAVICLYSDVEIPEPSPHGHAIGVDVGLLSYLATSDGYSEPGRKFFKTEQSRLKVLQRRLAKKQKRSKNYEKARKKVELQHNHIAFKRKDYQYKLAHKLCDMADTIFVEDIDFRIMAKGFLGKHTIQLMQGLVSFALLSSLSVRSEEYLLEK</sequence>
<dbReference type="NCBIfam" id="NF040570">
    <property type="entry name" value="guided_TnpB"/>
    <property type="match status" value="1"/>
</dbReference>
<dbReference type="InterPro" id="IPR021027">
    <property type="entry name" value="Transposase_put_HTH"/>
</dbReference>